<proteinExistence type="predicted"/>
<dbReference type="AlphaFoldDB" id="A0A1Q9F604"/>
<keyword evidence="3" id="KW-1185">Reference proteome</keyword>
<evidence type="ECO:0000313" key="2">
    <source>
        <dbReference type="EMBL" id="OLQ15103.1"/>
    </source>
</evidence>
<protein>
    <submittedName>
        <fullName evidence="2">Uncharacterized protein</fullName>
    </submittedName>
</protein>
<reference evidence="2 3" key="1">
    <citation type="submission" date="2016-02" db="EMBL/GenBank/DDBJ databases">
        <title>Genome analysis of coral dinoflagellate symbionts highlights evolutionary adaptations to a symbiotic lifestyle.</title>
        <authorList>
            <person name="Aranda M."/>
            <person name="Li Y."/>
            <person name="Liew Y.J."/>
            <person name="Baumgarten S."/>
            <person name="Simakov O."/>
            <person name="Wilson M."/>
            <person name="Piel J."/>
            <person name="Ashoor H."/>
            <person name="Bougouffa S."/>
            <person name="Bajic V.B."/>
            <person name="Ryu T."/>
            <person name="Ravasi T."/>
            <person name="Bayer T."/>
            <person name="Micklem G."/>
            <person name="Kim H."/>
            <person name="Bhak J."/>
            <person name="Lajeunesse T.C."/>
            <person name="Voolstra C.R."/>
        </authorList>
    </citation>
    <scope>NUCLEOTIDE SEQUENCE [LARGE SCALE GENOMIC DNA]</scope>
    <source>
        <strain evidence="2 3">CCMP2467</strain>
    </source>
</reference>
<accession>A0A1Q9F604</accession>
<gene>
    <name evidence="2" type="ORF">AK812_SmicGene715</name>
</gene>
<feature type="region of interest" description="Disordered" evidence="1">
    <location>
        <begin position="246"/>
        <end position="274"/>
    </location>
</feature>
<comment type="caution">
    <text evidence="2">The sequence shown here is derived from an EMBL/GenBank/DDBJ whole genome shotgun (WGS) entry which is preliminary data.</text>
</comment>
<dbReference type="Proteomes" id="UP000186817">
    <property type="component" value="Unassembled WGS sequence"/>
</dbReference>
<dbReference type="EMBL" id="LSRX01000007">
    <property type="protein sequence ID" value="OLQ15103.1"/>
    <property type="molecule type" value="Genomic_DNA"/>
</dbReference>
<organism evidence="2 3">
    <name type="scientific">Symbiodinium microadriaticum</name>
    <name type="common">Dinoflagellate</name>
    <name type="synonym">Zooxanthella microadriatica</name>
    <dbReference type="NCBI Taxonomy" id="2951"/>
    <lineage>
        <taxon>Eukaryota</taxon>
        <taxon>Sar</taxon>
        <taxon>Alveolata</taxon>
        <taxon>Dinophyceae</taxon>
        <taxon>Suessiales</taxon>
        <taxon>Symbiodiniaceae</taxon>
        <taxon>Symbiodinium</taxon>
    </lineage>
</organism>
<feature type="compositionally biased region" description="Basic residues" evidence="1">
    <location>
        <begin position="213"/>
        <end position="228"/>
    </location>
</feature>
<name>A0A1Q9F604_SYMMI</name>
<sequence>MAHVVPVAKASVVLTLSTCQHPASAHAFSVPIDENMLVHAASQILQRASEKLGFCPEDVLDLTTSLHDPREMPSLRIGDRCCCGKVEMRRDPIAEAMQDLLEDARRQLQVTGLRPRVARVLHVAPRGPSTEIVAPSAPPSTVESEVLLAPTRQFSQAQQPLDKHELQLRRKSPRSLRQDAQSLWTALEKSKVYIPPVPDTPVAYDRFHLERHGHGRGNTKSTKKRRKREDRDTLCRLILHLEQIALEHGVKRSPEEPEAANSLEKSSDSEDSGS</sequence>
<dbReference type="OrthoDB" id="417555at2759"/>
<evidence type="ECO:0000313" key="3">
    <source>
        <dbReference type="Proteomes" id="UP000186817"/>
    </source>
</evidence>
<evidence type="ECO:0000256" key="1">
    <source>
        <dbReference type="SAM" id="MobiDB-lite"/>
    </source>
</evidence>
<feature type="region of interest" description="Disordered" evidence="1">
    <location>
        <begin position="211"/>
        <end position="230"/>
    </location>
</feature>